<dbReference type="Proteomes" id="UP000823914">
    <property type="component" value="Unassembled WGS sequence"/>
</dbReference>
<reference evidence="8" key="2">
    <citation type="submission" date="2021-04" db="EMBL/GenBank/DDBJ databases">
        <authorList>
            <person name="Gilroy R."/>
        </authorList>
    </citation>
    <scope>NUCLEOTIDE SEQUENCE</scope>
    <source>
        <strain evidence="8">Gambia15-2214</strain>
    </source>
</reference>
<keyword evidence="8" id="KW-0808">Transferase</keyword>
<keyword evidence="4 6" id="KW-0663">Pyridoxal phosphate</keyword>
<organism evidence="8 9">
    <name type="scientific">Candidatus Treponema excrementipullorum</name>
    <dbReference type="NCBI Taxonomy" id="2838768"/>
    <lineage>
        <taxon>Bacteria</taxon>
        <taxon>Pseudomonadati</taxon>
        <taxon>Spirochaetota</taxon>
        <taxon>Spirochaetia</taxon>
        <taxon>Spirochaetales</taxon>
        <taxon>Treponemataceae</taxon>
        <taxon>Treponema</taxon>
    </lineage>
</organism>
<dbReference type="PANTHER" id="PTHR45677">
    <property type="entry name" value="GLUTAMATE DECARBOXYLASE-RELATED"/>
    <property type="match status" value="1"/>
</dbReference>
<reference evidence="8" key="1">
    <citation type="journal article" date="2021" name="PeerJ">
        <title>Extensive microbial diversity within the chicken gut microbiome revealed by metagenomics and culture.</title>
        <authorList>
            <person name="Gilroy R."/>
            <person name="Ravi A."/>
            <person name="Getino M."/>
            <person name="Pursley I."/>
            <person name="Horton D.L."/>
            <person name="Alikhan N.F."/>
            <person name="Baker D."/>
            <person name="Gharbi K."/>
            <person name="Hall N."/>
            <person name="Watson M."/>
            <person name="Adriaenssens E.M."/>
            <person name="Foster-Nyarko E."/>
            <person name="Jarju S."/>
            <person name="Secka A."/>
            <person name="Antonio M."/>
            <person name="Oren A."/>
            <person name="Chaudhuri R.R."/>
            <person name="La Ragione R."/>
            <person name="Hildebrand F."/>
            <person name="Pallen M.J."/>
        </authorList>
    </citation>
    <scope>NUCLEOTIDE SEQUENCE</scope>
    <source>
        <strain evidence="8">Gambia15-2214</strain>
    </source>
</reference>
<accession>A0A9E2L516</accession>
<protein>
    <submittedName>
        <fullName evidence="8">Aspartate aminotransferase family protein</fullName>
    </submittedName>
</protein>
<dbReference type="GO" id="GO:0006520">
    <property type="term" value="P:amino acid metabolic process"/>
    <property type="evidence" value="ECO:0007669"/>
    <property type="project" value="InterPro"/>
</dbReference>
<keyword evidence="3" id="KW-0210">Decarboxylase</keyword>
<dbReference type="GO" id="GO:0019752">
    <property type="term" value="P:carboxylic acid metabolic process"/>
    <property type="evidence" value="ECO:0007669"/>
    <property type="project" value="InterPro"/>
</dbReference>
<dbReference type="InterPro" id="IPR015421">
    <property type="entry name" value="PyrdxlP-dep_Trfase_major"/>
</dbReference>
<evidence type="ECO:0000256" key="3">
    <source>
        <dbReference type="ARBA" id="ARBA00022793"/>
    </source>
</evidence>
<keyword evidence="5 7" id="KW-0456">Lyase</keyword>
<proteinExistence type="inferred from homology"/>
<dbReference type="InterPro" id="IPR010977">
    <property type="entry name" value="Aromatic_deC"/>
</dbReference>
<evidence type="ECO:0000313" key="8">
    <source>
        <dbReference type="EMBL" id="MBU3850918.1"/>
    </source>
</evidence>
<dbReference type="GO" id="GO:0016831">
    <property type="term" value="F:carboxy-lyase activity"/>
    <property type="evidence" value="ECO:0007669"/>
    <property type="project" value="UniProtKB-KW"/>
</dbReference>
<keyword evidence="8" id="KW-0032">Aminotransferase</keyword>
<dbReference type="AlphaFoldDB" id="A0A9E2L516"/>
<comment type="caution">
    <text evidence="8">The sequence shown here is derived from an EMBL/GenBank/DDBJ whole genome shotgun (WGS) entry which is preliminary data.</text>
</comment>
<dbReference type="InterPro" id="IPR021115">
    <property type="entry name" value="Pyridoxal-P_BS"/>
</dbReference>
<evidence type="ECO:0000256" key="5">
    <source>
        <dbReference type="ARBA" id="ARBA00023239"/>
    </source>
</evidence>
<evidence type="ECO:0000256" key="7">
    <source>
        <dbReference type="RuleBase" id="RU000382"/>
    </source>
</evidence>
<dbReference type="CDD" id="cd06450">
    <property type="entry name" value="DOPA_deC_like"/>
    <property type="match status" value="1"/>
</dbReference>
<gene>
    <name evidence="8" type="ORF">IAA16_10160</name>
</gene>
<dbReference type="Pfam" id="PF00282">
    <property type="entry name" value="Pyridoxal_deC"/>
    <property type="match status" value="1"/>
</dbReference>
<dbReference type="InterPro" id="IPR015424">
    <property type="entry name" value="PyrdxlP-dep_Trfase"/>
</dbReference>
<dbReference type="InterPro" id="IPR002129">
    <property type="entry name" value="PyrdxlP-dep_de-COase"/>
</dbReference>
<dbReference type="GO" id="GO:0030170">
    <property type="term" value="F:pyridoxal phosphate binding"/>
    <property type="evidence" value="ECO:0007669"/>
    <property type="project" value="InterPro"/>
</dbReference>
<name>A0A9E2L516_9SPIR</name>
<evidence type="ECO:0000256" key="4">
    <source>
        <dbReference type="ARBA" id="ARBA00022898"/>
    </source>
</evidence>
<comment type="cofactor">
    <cofactor evidence="1 6 7">
        <name>pyridoxal 5'-phosphate</name>
        <dbReference type="ChEBI" id="CHEBI:597326"/>
    </cofactor>
</comment>
<evidence type="ECO:0000256" key="2">
    <source>
        <dbReference type="ARBA" id="ARBA00009533"/>
    </source>
</evidence>
<dbReference type="PRINTS" id="PR00800">
    <property type="entry name" value="YHDCRBOXLASE"/>
</dbReference>
<dbReference type="EMBL" id="JAHLFV010000233">
    <property type="protein sequence ID" value="MBU3850918.1"/>
    <property type="molecule type" value="Genomic_DNA"/>
</dbReference>
<evidence type="ECO:0000256" key="1">
    <source>
        <dbReference type="ARBA" id="ARBA00001933"/>
    </source>
</evidence>
<feature type="modified residue" description="N6-(pyridoxal phosphate)lysine" evidence="6">
    <location>
        <position position="327"/>
    </location>
</feature>
<dbReference type="GO" id="GO:0008483">
    <property type="term" value="F:transaminase activity"/>
    <property type="evidence" value="ECO:0007669"/>
    <property type="project" value="UniProtKB-KW"/>
</dbReference>
<sequence length="505" mass="56866">MENNKIDNNLLFLTEDNDAKALYTELISGVSKAIADVFTNEKAYIGLSPQELKQKIHVDELLPKQGLGLESVEKLLNEKILPFFLRTPSTDYMAHLHGPALIETVAAELVLSTFNQSMDSWDQSPVATEIELEVIDTLCKLYGYGSTVLHDETVLDKVHPDGVFTSGGSQSNLMALMLARDWYCNTKLNYDVKKFGLPQCYDKFRIYTSEISHFSMEKSAHLLGLGYNAVVKVPVDSKQKMDIVAFKSLVEQDIAQGNIPFCAVATVGTTDYGSIDDIQQMKAICAEHGMWLHADAAYGSGVIMSSKYKDIIGPIFVCDSITVDFHKMFLMPVSCGAFLLKDASNFEALTLHADYLNREEDEEDGYTNLVGKSMQTTRRFDALKVWLSFQVRGQQGWDKIITTCIDNAQYLYKKIASSSSFETVTKPEISSVVFRFIPKRNRDSEEYVNELNKKIRRKLIHDKGIVIGQTVYDHKVFLKFTLLNPRMTHEKLDSLLELISTIGSE</sequence>
<dbReference type="SUPFAM" id="SSF53383">
    <property type="entry name" value="PLP-dependent transferases"/>
    <property type="match status" value="1"/>
</dbReference>
<evidence type="ECO:0000256" key="6">
    <source>
        <dbReference type="PIRSR" id="PIRSR602129-50"/>
    </source>
</evidence>
<evidence type="ECO:0000313" key="9">
    <source>
        <dbReference type="Proteomes" id="UP000823914"/>
    </source>
</evidence>
<dbReference type="Gene3D" id="3.40.640.10">
    <property type="entry name" value="Type I PLP-dependent aspartate aminotransferase-like (Major domain)"/>
    <property type="match status" value="1"/>
</dbReference>
<dbReference type="Gene3D" id="3.90.1150.170">
    <property type="match status" value="1"/>
</dbReference>
<dbReference type="PANTHER" id="PTHR45677:SF8">
    <property type="entry name" value="CYSTEINE SULFINIC ACID DECARBOXYLASE"/>
    <property type="match status" value="1"/>
</dbReference>
<dbReference type="GO" id="GO:0005737">
    <property type="term" value="C:cytoplasm"/>
    <property type="evidence" value="ECO:0007669"/>
    <property type="project" value="TreeGrafter"/>
</dbReference>
<comment type="similarity">
    <text evidence="2 7">Belongs to the group II decarboxylase family.</text>
</comment>
<dbReference type="PROSITE" id="PS00392">
    <property type="entry name" value="DDC_GAD_HDC_YDC"/>
    <property type="match status" value="1"/>
</dbReference>